<dbReference type="EMBL" id="VNJI01000092">
    <property type="protein sequence ID" value="TVX98565.1"/>
    <property type="molecule type" value="Genomic_DNA"/>
</dbReference>
<reference evidence="5 6" key="1">
    <citation type="submission" date="2019-07" db="EMBL/GenBank/DDBJ databases">
        <authorList>
            <person name="Kim J."/>
        </authorList>
    </citation>
    <scope>NUCLEOTIDE SEQUENCE [LARGE SCALE GENOMIC DNA]</scope>
    <source>
        <strain evidence="5 6">JC52</strain>
    </source>
</reference>
<dbReference type="AlphaFoldDB" id="A0A559JFC4"/>
<keyword evidence="2 4" id="KW-0472">Membrane</keyword>
<dbReference type="OrthoDB" id="1726708at2"/>
<comment type="caution">
    <text evidence="5">The sequence shown here is derived from an EMBL/GenBank/DDBJ whole genome shotgun (WGS) entry which is preliminary data.</text>
</comment>
<dbReference type="GO" id="GO:0009847">
    <property type="term" value="P:spore germination"/>
    <property type="evidence" value="ECO:0007669"/>
    <property type="project" value="InterPro"/>
</dbReference>
<protein>
    <submittedName>
        <fullName evidence="5">Spore germination protein</fullName>
    </submittedName>
</protein>
<evidence type="ECO:0000256" key="4">
    <source>
        <dbReference type="SAM" id="Phobius"/>
    </source>
</evidence>
<feature type="transmembrane region" description="Helical" evidence="4">
    <location>
        <begin position="450"/>
        <end position="473"/>
    </location>
</feature>
<proteinExistence type="inferred from homology"/>
<evidence type="ECO:0000256" key="1">
    <source>
        <dbReference type="ARBA" id="ARBA00005278"/>
    </source>
</evidence>
<keyword evidence="4" id="KW-1133">Transmembrane helix</keyword>
<dbReference type="PANTHER" id="PTHR22550">
    <property type="entry name" value="SPORE GERMINATION PROTEIN"/>
    <property type="match status" value="1"/>
</dbReference>
<dbReference type="PIRSF" id="PIRSF005690">
    <property type="entry name" value="GerBA"/>
    <property type="match status" value="1"/>
</dbReference>
<keyword evidence="4" id="KW-0812">Transmembrane</keyword>
<comment type="similarity">
    <text evidence="1">Belongs to the GerABKA family.</text>
</comment>
<name>A0A559JFC4_9BACL</name>
<sequence length="529" mass="58414">MGLKRFLIGRLQKAHIGPPSGNSQPQNNPPNDLSDKLQDNLNRIQTDFGGSTDIVIREFRIHSLNGAKAALVYLEGLVDQQLISDSLMESLLQFSKGDSSIPAFHPDQDPVTYIKEFVLAIGKTSDITNFDSLFQAVLSGSTTLLIDGCNQAISAATRGGKDRGVTESSREMVIRGPQESFSEVLGTNTALIRRKIKDRNLRLETKQIGRVTKTDVAMMYVNGIVDEKVVEEVRSRLHQIDTDSILESGYIEEWIQDETFSPFPTMFYSERPDVIAAELLEGKVAILIDGTPMVLIVPALFVAFINSAEDHYQRANISSMLRILRYIGIFISFLAPSLYIAITTFHQEMLPSDLLISLAAQREGVPFPAFIEALMMEITFEILREAGLRMPKVIGQTISIVGTLVLGQAAVEAGVVSPAMVIIVSITAISSFLFPSYNMAIAFRILRFPLMGLAASFGIFGIFVGVVAILFHLCSLRSFGVPYMSPFAPLTVSDLKDTIIRLPHWMLVTRPRSISQKNAIRSKPSQPEK</sequence>
<dbReference type="Pfam" id="PF03323">
    <property type="entry name" value="GerA"/>
    <property type="match status" value="1"/>
</dbReference>
<keyword evidence="6" id="KW-1185">Reference proteome</keyword>
<accession>A0A559JFC4</accession>
<dbReference type="PANTHER" id="PTHR22550:SF5">
    <property type="entry name" value="LEUCINE ZIPPER PROTEIN 4"/>
    <property type="match status" value="1"/>
</dbReference>
<evidence type="ECO:0000313" key="6">
    <source>
        <dbReference type="Proteomes" id="UP000317036"/>
    </source>
</evidence>
<organism evidence="5 6">
    <name type="scientific">Paenibacillus cremeus</name>
    <dbReference type="NCBI Taxonomy" id="2163881"/>
    <lineage>
        <taxon>Bacteria</taxon>
        <taxon>Bacillati</taxon>
        <taxon>Bacillota</taxon>
        <taxon>Bacilli</taxon>
        <taxon>Bacillales</taxon>
        <taxon>Paenibacillaceae</taxon>
        <taxon>Paenibacillus</taxon>
    </lineage>
</organism>
<feature type="transmembrane region" description="Helical" evidence="4">
    <location>
        <begin position="417"/>
        <end position="438"/>
    </location>
</feature>
<evidence type="ECO:0000256" key="3">
    <source>
        <dbReference type="SAM" id="MobiDB-lite"/>
    </source>
</evidence>
<evidence type="ECO:0000256" key="2">
    <source>
        <dbReference type="ARBA" id="ARBA00023136"/>
    </source>
</evidence>
<gene>
    <name evidence="5" type="ORF">FPZ49_34480</name>
</gene>
<feature type="compositionally biased region" description="Low complexity" evidence="3">
    <location>
        <begin position="17"/>
        <end position="31"/>
    </location>
</feature>
<evidence type="ECO:0000313" key="5">
    <source>
        <dbReference type="EMBL" id="TVX98565.1"/>
    </source>
</evidence>
<feature type="region of interest" description="Disordered" evidence="3">
    <location>
        <begin position="14"/>
        <end position="37"/>
    </location>
</feature>
<dbReference type="RefSeq" id="WP_144855135.1">
    <property type="nucleotide sequence ID" value="NZ_VNJI01000092.1"/>
</dbReference>
<dbReference type="GO" id="GO:0016020">
    <property type="term" value="C:membrane"/>
    <property type="evidence" value="ECO:0007669"/>
    <property type="project" value="InterPro"/>
</dbReference>
<dbReference type="InterPro" id="IPR050768">
    <property type="entry name" value="UPF0353/GerABKA_families"/>
</dbReference>
<dbReference type="Proteomes" id="UP000317036">
    <property type="component" value="Unassembled WGS sequence"/>
</dbReference>
<feature type="transmembrane region" description="Helical" evidence="4">
    <location>
        <begin position="326"/>
        <end position="345"/>
    </location>
</feature>
<dbReference type="InterPro" id="IPR004995">
    <property type="entry name" value="Spore_Ger"/>
</dbReference>
<feature type="transmembrane region" description="Helical" evidence="4">
    <location>
        <begin position="284"/>
        <end position="305"/>
    </location>
</feature>